<proteinExistence type="predicted"/>
<name>A0ACC7MJS1_9BURK</name>
<sequence length="375" mass="40041">MTKQSSALKHALLVGAMPMLYCAMPAYCAEKVVPAVAQADPSRIVPDTVSDSWKTSWPLLMKYITKSNGPFPKPDDYAGWEASYTANEKRVRPLVAGSAKMWRVETREARLGGVPVLRIVPSNWHDDGRVLIHVHGGGFTSGSVYTSLGMSTQVAAETGLQVISVDYTVAPRGRWQQVTDQVIAAYKAVLAEGVAPENIAMIGESAGGSIVAGTTLKVRDLGLPMPAAVILWSPWSDVSGAGDTYRTLADAEPMLTMPSLNASALAYADIADQKNPYVSPVYGDFSKGYPPTLIQGGTREVFLSNCVRLYQSIKAGAGNATLDLYEGMIHGFQSILPTSPESKSALRTVRAFLDRNMKAGGDAANVAGVKRSPTD</sequence>
<protein>
    <submittedName>
        <fullName evidence="1">Alpha/beta hydrolase</fullName>
    </submittedName>
</protein>
<reference evidence="1" key="1">
    <citation type="submission" date="2024-11" db="EMBL/GenBank/DDBJ databases">
        <title>Description of Massilia orientalis sp. nov., isolated from rhizosphere soil of Ageratina adenophora.</title>
        <authorList>
            <person name="Wang Y."/>
        </authorList>
    </citation>
    <scope>NUCLEOTIDE SEQUENCE</scope>
    <source>
        <strain evidence="1">YIM B02787</strain>
    </source>
</reference>
<evidence type="ECO:0000313" key="1">
    <source>
        <dbReference type="EMBL" id="MFJ1471725.1"/>
    </source>
</evidence>
<keyword evidence="2" id="KW-1185">Reference proteome</keyword>
<keyword evidence="1" id="KW-0378">Hydrolase</keyword>
<evidence type="ECO:0000313" key="2">
    <source>
        <dbReference type="Proteomes" id="UP001168096"/>
    </source>
</evidence>
<organism evidence="1 2">
    <name type="scientific">Massilia orientalis</name>
    <dbReference type="NCBI Taxonomy" id="3050128"/>
    <lineage>
        <taxon>Bacteria</taxon>
        <taxon>Pseudomonadati</taxon>
        <taxon>Pseudomonadota</taxon>
        <taxon>Betaproteobacteria</taxon>
        <taxon>Burkholderiales</taxon>
        <taxon>Oxalobacteraceae</taxon>
        <taxon>Telluria group</taxon>
        <taxon>Massilia</taxon>
    </lineage>
</organism>
<comment type="caution">
    <text evidence="1">The sequence shown here is derived from an EMBL/GenBank/DDBJ whole genome shotgun (WGS) entry which is preliminary data.</text>
</comment>
<accession>A0ACC7MJS1</accession>
<dbReference type="Proteomes" id="UP001168096">
    <property type="component" value="Unassembled WGS sequence"/>
</dbReference>
<dbReference type="EMBL" id="JASNRB020000026">
    <property type="protein sequence ID" value="MFJ1471725.1"/>
    <property type="molecule type" value="Genomic_DNA"/>
</dbReference>
<gene>
    <name evidence="1" type="ORF">QPK29_028735</name>
</gene>